<sequence length="720" mass="81094">MVNVSSCPQCSLSMVSNNGVHWSCVNKICQHYHSDVLKQINLDGVSMQLADSIQQQNGPLTHQLATTNQGIPNPNQNHYNNQQFEHYPTQLNSAPQNGFMNQHAQNIGTQQLHNHNQHPMSFTSTNQAQNMYFNQQPLTNINFEQPCQNVAIPKSVQQLQNQDSLPDSGCSSWQSPQTNILCQQITTFQDVHSPPDDVFAELLNIASGVTPHLTDISSSGIQTTNFLSQTATSPKEVHRFCTECSAELAGENPKFCQRCGTEVPRKSIASISSEQNCSSSPVNVTTRKRTFAESESSSFKSSFEQQNIQSSSFNACNEWTGDVSMPPDATPPNSANGSFTGTTYLGFLGFPDNAFSENSSPTNPQCQINDHREGKNLRQLLQEPHCSQQQSTAMQQSVLPQIAEIQDLNFTLDNEEMNNNKIDTGLTINVNTLEVASSSQPKNPFTPDYEVDDSGYTQFHRLVKEEKLQEALDVLSKIPLLQKYKYVNHRNRRGYVALHTALQDFNKEFIMALLRHGADVYITDRNGNNIIHQIIKNPDFDESHVLALIQIIFKELDELRIQALINDESTSFNADGYSIIHEVVRKNYLEVLKYLRQSAKLNLNAIDRKEKQTGLVMACKARDWETAYLLIEMEACVNIPTSSEWYPVHAALEDHNEEMLDVFMNNGVDIYGYKECGNGSIMKKCEKYMRSRRRRNPGGDRGSKKRRRCKCGDTKSSVIE</sequence>
<dbReference type="SMART" id="SM00248">
    <property type="entry name" value="ANK"/>
    <property type="match status" value="4"/>
</dbReference>
<feature type="repeat" description="ANK" evidence="3">
    <location>
        <begin position="493"/>
        <end position="525"/>
    </location>
</feature>
<evidence type="ECO:0000256" key="1">
    <source>
        <dbReference type="ARBA" id="ARBA00022737"/>
    </source>
</evidence>
<dbReference type="InterPro" id="IPR036770">
    <property type="entry name" value="Ankyrin_rpt-contain_sf"/>
</dbReference>
<dbReference type="PANTHER" id="PTHR24198">
    <property type="entry name" value="ANKYRIN REPEAT AND PROTEIN KINASE DOMAIN-CONTAINING PROTEIN"/>
    <property type="match status" value="1"/>
</dbReference>
<keyword evidence="1" id="KW-0677">Repeat</keyword>
<dbReference type="PANTHER" id="PTHR24198:SF165">
    <property type="entry name" value="ANKYRIN REPEAT-CONTAINING PROTEIN-RELATED"/>
    <property type="match status" value="1"/>
</dbReference>
<dbReference type="InterPro" id="IPR002110">
    <property type="entry name" value="Ankyrin_rpt"/>
</dbReference>
<feature type="region of interest" description="Disordered" evidence="4">
    <location>
        <begin position="691"/>
        <end position="720"/>
    </location>
</feature>
<dbReference type="RefSeq" id="XP_066934318.1">
    <property type="nucleotide sequence ID" value="XM_067078217.1"/>
</dbReference>
<evidence type="ECO:0000313" key="5">
    <source>
        <dbReference type="EnsemblMetazoa" id="CLYHEMP009215.1"/>
    </source>
</evidence>
<evidence type="ECO:0000256" key="3">
    <source>
        <dbReference type="PROSITE-ProRule" id="PRU00023"/>
    </source>
</evidence>
<keyword evidence="2 3" id="KW-0040">ANK repeat</keyword>
<accession>A0A7M5UDG4</accession>
<dbReference type="PROSITE" id="PS50088">
    <property type="entry name" value="ANK_REPEAT"/>
    <property type="match status" value="1"/>
</dbReference>
<dbReference type="Gene3D" id="1.25.40.20">
    <property type="entry name" value="Ankyrin repeat-containing domain"/>
    <property type="match status" value="1"/>
</dbReference>
<dbReference type="EnsemblMetazoa" id="CLYHEMT009215.1">
    <property type="protein sequence ID" value="CLYHEMP009215.1"/>
    <property type="gene ID" value="CLYHEMG009215"/>
</dbReference>
<dbReference type="AlphaFoldDB" id="A0A7M5UDG4"/>
<organism evidence="5 6">
    <name type="scientific">Clytia hemisphaerica</name>
    <dbReference type="NCBI Taxonomy" id="252671"/>
    <lineage>
        <taxon>Eukaryota</taxon>
        <taxon>Metazoa</taxon>
        <taxon>Cnidaria</taxon>
        <taxon>Hydrozoa</taxon>
        <taxon>Hydroidolina</taxon>
        <taxon>Leptothecata</taxon>
        <taxon>Obeliida</taxon>
        <taxon>Clytiidae</taxon>
        <taxon>Clytia</taxon>
    </lineage>
</organism>
<dbReference type="Proteomes" id="UP000594262">
    <property type="component" value="Unplaced"/>
</dbReference>
<evidence type="ECO:0000256" key="4">
    <source>
        <dbReference type="SAM" id="MobiDB-lite"/>
    </source>
</evidence>
<dbReference type="PROSITE" id="PS50297">
    <property type="entry name" value="ANK_REP_REGION"/>
    <property type="match status" value="1"/>
</dbReference>
<protein>
    <submittedName>
        <fullName evidence="5">Uncharacterized protein</fullName>
    </submittedName>
</protein>
<dbReference type="GeneID" id="136821965"/>
<dbReference type="OrthoDB" id="20727at2759"/>
<reference evidence="5" key="1">
    <citation type="submission" date="2021-01" db="UniProtKB">
        <authorList>
            <consortium name="EnsemblMetazoa"/>
        </authorList>
    </citation>
    <scope>IDENTIFICATION</scope>
</reference>
<dbReference type="Pfam" id="PF12796">
    <property type="entry name" value="Ank_2"/>
    <property type="match status" value="1"/>
</dbReference>
<keyword evidence="6" id="KW-1185">Reference proteome</keyword>
<name>A0A7M5UDG4_9CNID</name>
<dbReference type="SUPFAM" id="SSF48403">
    <property type="entry name" value="Ankyrin repeat"/>
    <property type="match status" value="1"/>
</dbReference>
<evidence type="ECO:0000313" key="6">
    <source>
        <dbReference type="Proteomes" id="UP000594262"/>
    </source>
</evidence>
<proteinExistence type="predicted"/>
<evidence type="ECO:0000256" key="2">
    <source>
        <dbReference type="ARBA" id="ARBA00023043"/>
    </source>
</evidence>